<accession>A0ABS0U6R8</accession>
<dbReference type="InterPro" id="IPR012947">
    <property type="entry name" value="tRNA_SAD"/>
</dbReference>
<organism evidence="4 5">
    <name type="scientific">Xenorhabdus lircayensis</name>
    <dbReference type="NCBI Taxonomy" id="2763499"/>
    <lineage>
        <taxon>Bacteria</taxon>
        <taxon>Pseudomonadati</taxon>
        <taxon>Pseudomonadota</taxon>
        <taxon>Gammaproteobacteria</taxon>
        <taxon>Enterobacterales</taxon>
        <taxon>Morganellaceae</taxon>
        <taxon>Xenorhabdus</taxon>
    </lineage>
</organism>
<dbReference type="RefSeq" id="WP_198689453.1">
    <property type="nucleotide sequence ID" value="NZ_CAWPUD010000029.1"/>
</dbReference>
<name>A0ABS0U6R8_9GAMM</name>
<evidence type="ECO:0000256" key="2">
    <source>
        <dbReference type="ARBA" id="ARBA00022833"/>
    </source>
</evidence>
<sequence>MEKDRTDYKMSESITPESLASLETQINNFIFQENEITFTKEDGLRYWHCCNIKMLCCGTHVSNTKEIGKIKLSRKNKGKGINRIETILID</sequence>
<dbReference type="Pfam" id="PF07973">
    <property type="entry name" value="tRNA_SAD"/>
    <property type="match status" value="1"/>
</dbReference>
<keyword evidence="1" id="KW-0479">Metal-binding</keyword>
<dbReference type="SUPFAM" id="SSF55186">
    <property type="entry name" value="ThrRS/AlaRS common domain"/>
    <property type="match status" value="1"/>
</dbReference>
<reference evidence="4 5" key="1">
    <citation type="submission" date="2020-08" db="EMBL/GenBank/DDBJ databases">
        <title>Description of Xenorhabdus lircayensis sp. nov., the symbiotic bacterium associated with the entomopathogenic nematode Steirnernema unicornum.</title>
        <authorList>
            <person name="Castaneda-Alvarez C."/>
            <person name="Prodan S."/>
            <person name="Zamorano A."/>
            <person name="San-Blas E."/>
            <person name="Aballay E."/>
        </authorList>
    </citation>
    <scope>NUCLEOTIDE SEQUENCE [LARGE SCALE GENOMIC DNA]</scope>
    <source>
        <strain evidence="4 5">VLS</strain>
    </source>
</reference>
<dbReference type="SMART" id="SM00863">
    <property type="entry name" value="tRNA_SAD"/>
    <property type="match status" value="1"/>
</dbReference>
<dbReference type="Proteomes" id="UP000696184">
    <property type="component" value="Unassembled WGS sequence"/>
</dbReference>
<protein>
    <recommendedName>
        <fullName evidence="3">Threonyl/alanyl tRNA synthetase SAD domain-containing protein</fullName>
    </recommendedName>
</protein>
<evidence type="ECO:0000313" key="5">
    <source>
        <dbReference type="Proteomes" id="UP000696184"/>
    </source>
</evidence>
<evidence type="ECO:0000256" key="1">
    <source>
        <dbReference type="ARBA" id="ARBA00022723"/>
    </source>
</evidence>
<dbReference type="InterPro" id="IPR018163">
    <property type="entry name" value="Thr/Ala-tRNA-synth_IIc_edit"/>
</dbReference>
<dbReference type="Gene3D" id="3.30.980.10">
    <property type="entry name" value="Threonyl-trna Synthetase, Chain A, domain 2"/>
    <property type="match status" value="1"/>
</dbReference>
<keyword evidence="5" id="KW-1185">Reference proteome</keyword>
<comment type="caution">
    <text evidence="4">The sequence shown here is derived from an EMBL/GenBank/DDBJ whole genome shotgun (WGS) entry which is preliminary data.</text>
</comment>
<dbReference type="EMBL" id="JACOII010000031">
    <property type="protein sequence ID" value="MBI6548663.1"/>
    <property type="molecule type" value="Genomic_DNA"/>
</dbReference>
<evidence type="ECO:0000313" key="4">
    <source>
        <dbReference type="EMBL" id="MBI6548663.1"/>
    </source>
</evidence>
<keyword evidence="2" id="KW-0862">Zinc</keyword>
<proteinExistence type="predicted"/>
<feature type="domain" description="Threonyl/alanyl tRNA synthetase SAD" evidence="3">
    <location>
        <begin position="44"/>
        <end position="85"/>
    </location>
</feature>
<evidence type="ECO:0000259" key="3">
    <source>
        <dbReference type="SMART" id="SM00863"/>
    </source>
</evidence>
<gene>
    <name evidence="4" type="ORF">H8A87_07995</name>
</gene>